<organism evidence="2 3">
    <name type="scientific">Toxoplasma gondii GAB2-2007-GAL-DOM2</name>
    <dbReference type="NCBI Taxonomy" id="1130820"/>
    <lineage>
        <taxon>Eukaryota</taxon>
        <taxon>Sar</taxon>
        <taxon>Alveolata</taxon>
        <taxon>Apicomplexa</taxon>
        <taxon>Conoidasida</taxon>
        <taxon>Coccidia</taxon>
        <taxon>Eucoccidiorida</taxon>
        <taxon>Eimeriorina</taxon>
        <taxon>Sarcocystidae</taxon>
        <taxon>Toxoplasma</taxon>
    </lineage>
</organism>
<feature type="compositionally biased region" description="Basic and acidic residues" evidence="1">
    <location>
        <begin position="1"/>
        <end position="13"/>
    </location>
</feature>
<feature type="region of interest" description="Disordered" evidence="1">
    <location>
        <begin position="1"/>
        <end position="128"/>
    </location>
</feature>
<evidence type="ECO:0000256" key="1">
    <source>
        <dbReference type="SAM" id="MobiDB-lite"/>
    </source>
</evidence>
<feature type="compositionally biased region" description="Basic and acidic residues" evidence="1">
    <location>
        <begin position="67"/>
        <end position="83"/>
    </location>
</feature>
<feature type="compositionally biased region" description="Basic and acidic residues" evidence="1">
    <location>
        <begin position="29"/>
        <end position="53"/>
    </location>
</feature>
<dbReference type="EMBL" id="AHZU02001586">
    <property type="protein sequence ID" value="KFG30836.1"/>
    <property type="molecule type" value="Genomic_DNA"/>
</dbReference>
<protein>
    <submittedName>
        <fullName evidence="2">Uncharacterized protein</fullName>
    </submittedName>
</protein>
<evidence type="ECO:0000313" key="2">
    <source>
        <dbReference type="EMBL" id="KFG30836.1"/>
    </source>
</evidence>
<proteinExistence type="predicted"/>
<comment type="caution">
    <text evidence="2">The sequence shown here is derived from an EMBL/GenBank/DDBJ whole genome shotgun (WGS) entry which is preliminary data.</text>
</comment>
<accession>A0A086JFB8</accession>
<evidence type="ECO:0000313" key="3">
    <source>
        <dbReference type="Proteomes" id="UP000028837"/>
    </source>
</evidence>
<name>A0A086JFB8_TOXGO</name>
<gene>
    <name evidence="2" type="ORF">TGDOM2_361400</name>
</gene>
<dbReference type="Proteomes" id="UP000028837">
    <property type="component" value="Unassembled WGS sequence"/>
</dbReference>
<dbReference type="AlphaFoldDB" id="A0A086JFB8"/>
<reference evidence="2 3" key="1">
    <citation type="submission" date="2014-02" db="EMBL/GenBank/DDBJ databases">
        <authorList>
            <person name="Sibley D."/>
            <person name="Venepally P."/>
            <person name="Karamycheva S."/>
            <person name="Hadjithomas M."/>
            <person name="Khan A."/>
            <person name="Brunk B."/>
            <person name="Roos D."/>
            <person name="Caler E."/>
            <person name="Lorenzi H."/>
        </authorList>
    </citation>
    <scope>NUCLEOTIDE SEQUENCE [LARGE SCALE GENOMIC DNA]</scope>
    <source>
        <strain evidence="2 3">GAB2-2007-GAL-DOM2</strain>
    </source>
</reference>
<feature type="compositionally biased region" description="Basic and acidic residues" evidence="1">
    <location>
        <begin position="90"/>
        <end position="120"/>
    </location>
</feature>
<sequence>MDDKDLGETREFPETPVSSARGAVVFRKPSREPRREQDRLRRVWHQETRTDSRTKKRRGKTKKKTREKKERKETLGEEREKRNTGRRKREKEQWEKTEPWYGDARRQKGESRGGERKRGEGSGSTEVKSSFREAAGLAAANVEGPFLVQDRSYVRGALCSHCPEQVETPTHSV</sequence>
<dbReference type="VEuPathDB" id="ToxoDB:TGDOM2_361400"/>
<feature type="compositionally biased region" description="Basic residues" evidence="1">
    <location>
        <begin position="54"/>
        <end position="66"/>
    </location>
</feature>